<sequence>MSEDSPIPITGEIIPAPIREVKVRTKRIRHKQAIEKAEMMAARNLPKYFKLLEALSRGVLVVEIVKGKEEVYRTPPDRQALQYLMDRGMGKAVSKTEITGEDGAPIVVTPYIPRSGCCRDDG</sequence>
<dbReference type="AlphaFoldDB" id="A0A0F9A085"/>
<evidence type="ECO:0000313" key="1">
    <source>
        <dbReference type="EMBL" id="KKK99528.1"/>
    </source>
</evidence>
<dbReference type="EMBL" id="LAZR01045168">
    <property type="protein sequence ID" value="KKK99528.1"/>
    <property type="molecule type" value="Genomic_DNA"/>
</dbReference>
<comment type="caution">
    <text evidence="1">The sequence shown here is derived from an EMBL/GenBank/DDBJ whole genome shotgun (WGS) entry which is preliminary data.</text>
</comment>
<proteinExistence type="predicted"/>
<organism evidence="1">
    <name type="scientific">marine sediment metagenome</name>
    <dbReference type="NCBI Taxonomy" id="412755"/>
    <lineage>
        <taxon>unclassified sequences</taxon>
        <taxon>metagenomes</taxon>
        <taxon>ecological metagenomes</taxon>
    </lineage>
</organism>
<name>A0A0F9A085_9ZZZZ</name>
<reference evidence="1" key="1">
    <citation type="journal article" date="2015" name="Nature">
        <title>Complex archaea that bridge the gap between prokaryotes and eukaryotes.</title>
        <authorList>
            <person name="Spang A."/>
            <person name="Saw J.H."/>
            <person name="Jorgensen S.L."/>
            <person name="Zaremba-Niedzwiedzka K."/>
            <person name="Martijn J."/>
            <person name="Lind A.E."/>
            <person name="van Eijk R."/>
            <person name="Schleper C."/>
            <person name="Guy L."/>
            <person name="Ettema T.J."/>
        </authorList>
    </citation>
    <scope>NUCLEOTIDE SEQUENCE</scope>
</reference>
<protein>
    <submittedName>
        <fullName evidence="1">Uncharacterized protein</fullName>
    </submittedName>
</protein>
<accession>A0A0F9A085</accession>
<gene>
    <name evidence="1" type="ORF">LCGC14_2631850</name>
</gene>